<feature type="compositionally biased region" description="Polar residues" evidence="1">
    <location>
        <begin position="17"/>
        <end position="26"/>
    </location>
</feature>
<dbReference type="EMBL" id="HBUE01125251">
    <property type="protein sequence ID" value="CAG6494438.1"/>
    <property type="molecule type" value="Transcribed_RNA"/>
</dbReference>
<reference evidence="2" key="1">
    <citation type="submission" date="2021-05" db="EMBL/GenBank/DDBJ databases">
        <authorList>
            <person name="Alioto T."/>
            <person name="Alioto T."/>
            <person name="Gomez Garrido J."/>
        </authorList>
    </citation>
    <scope>NUCLEOTIDE SEQUENCE</scope>
</reference>
<dbReference type="EMBL" id="HBUE01177670">
    <property type="protein sequence ID" value="CAG6518590.1"/>
    <property type="molecule type" value="Transcribed_RNA"/>
</dbReference>
<dbReference type="AlphaFoldDB" id="A0A8D8JC53"/>
<dbReference type="EMBL" id="HBUE01125260">
    <property type="protein sequence ID" value="CAG6494454.1"/>
    <property type="molecule type" value="Transcribed_RNA"/>
</dbReference>
<dbReference type="EMBL" id="HBUE01125250">
    <property type="protein sequence ID" value="CAG6494437.1"/>
    <property type="molecule type" value="Transcribed_RNA"/>
</dbReference>
<dbReference type="EMBL" id="HBUE01283206">
    <property type="protein sequence ID" value="CAG6570120.1"/>
    <property type="molecule type" value="Transcribed_RNA"/>
</dbReference>
<protein>
    <submittedName>
        <fullName evidence="2">(northern house mosquito) hypothetical protein</fullName>
    </submittedName>
</protein>
<dbReference type="EMBL" id="HBUE01283229">
    <property type="protein sequence ID" value="CAG6570139.1"/>
    <property type="molecule type" value="Transcribed_RNA"/>
</dbReference>
<name>A0A8D8JC53_CULPI</name>
<dbReference type="EMBL" id="HBUE01125247">
    <property type="protein sequence ID" value="CAG6494434.1"/>
    <property type="molecule type" value="Transcribed_RNA"/>
</dbReference>
<feature type="region of interest" description="Disordered" evidence="1">
    <location>
        <begin position="81"/>
        <end position="106"/>
    </location>
</feature>
<sequence length="133" mass="15039">MDEEAMWKGMYEKIQEQKNQPASEHQSIIQDLDGGFFEKFGSILRQKSINHDESIAGRLEPFPEEEGVESAYAAAHEAMIAEPADDSGNETLPDSDSEEQQEKQNEFIGDAFGWNVSNVCFFSIEQFRGITTR</sequence>
<proteinExistence type="predicted"/>
<dbReference type="EMBL" id="HBUE01283224">
    <property type="protein sequence ID" value="CAG6570132.1"/>
    <property type="molecule type" value="Transcribed_RNA"/>
</dbReference>
<dbReference type="EMBL" id="HBUE01125253">
    <property type="protein sequence ID" value="CAG6494440.1"/>
    <property type="molecule type" value="Transcribed_RNA"/>
</dbReference>
<accession>A0A8D8JC53</accession>
<evidence type="ECO:0000313" key="2">
    <source>
        <dbReference type="EMBL" id="CAG6570120.1"/>
    </source>
</evidence>
<feature type="compositionally biased region" description="Acidic residues" evidence="1">
    <location>
        <begin position="83"/>
        <end position="99"/>
    </location>
</feature>
<organism evidence="2">
    <name type="scientific">Culex pipiens</name>
    <name type="common">House mosquito</name>
    <dbReference type="NCBI Taxonomy" id="7175"/>
    <lineage>
        <taxon>Eukaryota</taxon>
        <taxon>Metazoa</taxon>
        <taxon>Ecdysozoa</taxon>
        <taxon>Arthropoda</taxon>
        <taxon>Hexapoda</taxon>
        <taxon>Insecta</taxon>
        <taxon>Pterygota</taxon>
        <taxon>Neoptera</taxon>
        <taxon>Endopterygota</taxon>
        <taxon>Diptera</taxon>
        <taxon>Nematocera</taxon>
        <taxon>Culicoidea</taxon>
        <taxon>Culicidae</taxon>
        <taxon>Culicinae</taxon>
        <taxon>Culicini</taxon>
        <taxon>Culex</taxon>
        <taxon>Culex</taxon>
    </lineage>
</organism>
<evidence type="ECO:0000256" key="1">
    <source>
        <dbReference type="SAM" id="MobiDB-lite"/>
    </source>
</evidence>
<feature type="region of interest" description="Disordered" evidence="1">
    <location>
        <begin position="1"/>
        <end position="26"/>
    </location>
</feature>
<dbReference type="EMBL" id="HBUE01177675">
    <property type="protein sequence ID" value="CAG6518597.1"/>
    <property type="molecule type" value="Transcribed_RNA"/>
</dbReference>
<dbReference type="EMBL" id="HBUE01283210">
    <property type="protein sequence ID" value="CAG6570121.1"/>
    <property type="molecule type" value="Transcribed_RNA"/>
</dbReference>
<dbReference type="EMBL" id="HBUE01125261">
    <property type="protein sequence ID" value="CAG6494455.1"/>
    <property type="molecule type" value="Transcribed_RNA"/>
</dbReference>
<dbReference type="EMBL" id="HBUE01177656">
    <property type="protein sequence ID" value="CAG6518579.1"/>
    <property type="molecule type" value="Transcribed_RNA"/>
</dbReference>
<dbReference type="EMBL" id="HBUE01177652">
    <property type="protein sequence ID" value="CAG6518578.1"/>
    <property type="molecule type" value="Transcribed_RNA"/>
</dbReference>